<evidence type="ECO:0000256" key="1">
    <source>
        <dbReference type="SAM" id="MobiDB-lite"/>
    </source>
</evidence>
<feature type="compositionally biased region" description="Basic and acidic residues" evidence="1">
    <location>
        <begin position="204"/>
        <end position="217"/>
    </location>
</feature>
<dbReference type="EMBL" id="SGPK01000397">
    <property type="protein sequence ID" value="THH03911.1"/>
    <property type="molecule type" value="Genomic_DNA"/>
</dbReference>
<sequence>MGDVAVTIIADSSIALANQWPAVLSKYVSPMLTRLLDGRTSDQLNINIVTYATADYRPTPILAKRYFNRLQDVTRELKEAPTTLGIGKTGSGGRVGMAALEGYAAALESQSSAKEANSEKLAESHLAPICHIIHVSSSRADDARYPLWNQTSSLDNLSWKTLPEELRKTTTEPCQAWFQIHSNHAILLSSQSSWTPMSSASSKHVNESFDKADDAKRPRISPPRQTLPLAVSQPSSGQAKSSNGPGNTTPSSALSTGQSNTTLLQASNLPAILQKFRALDSQLKANQEQYETLRRQGRLQEAESLKKTIAPRLSMYNKFRSMLLASQKAAAAAHSAGEYSNARDTKSKPTSERLLPSAASSGQIQPGVPMDASSHISQSTASQSMQQLVQAQRQNAQLVAGSIPSADNGGRSSGNTLPQLPPSVAAQFQRLVKKEGIKGQTSLSSMQMPTGQMSGPTPSSNPPQMQTLAVPNENQTWIGTLSWKDTRTMSIMETSVQVMSRTNIRPDLWPTNLELELSTEHAVPLPLIKDWMARHGPAGCHIRPSLGTVNPQENMRLFRSLATLLVEQNVYALGSWALPATGIVKRTVLIFPFGGEGELVAAVSPETGPMSNVFAALQNPEERHKLMIAQRIWQQEMQQAQAAGIPNNNTVNANLLGNVMGGTWSGLQGTGNINTQLPFNANQQTQMAASLGLTGNLGQNIQDFPGMQNGRNINETLAILRQFHHQQQQQQQQQRQAGMLDPSNPGAAPF</sequence>
<evidence type="ECO:0000313" key="3">
    <source>
        <dbReference type="Proteomes" id="UP000308199"/>
    </source>
</evidence>
<keyword evidence="3" id="KW-1185">Reference proteome</keyword>
<feature type="compositionally biased region" description="Low complexity" evidence="1">
    <location>
        <begin position="725"/>
        <end position="736"/>
    </location>
</feature>
<gene>
    <name evidence="2" type="ORF">EW145_g5909</name>
</gene>
<feature type="compositionally biased region" description="Basic and acidic residues" evidence="1">
    <location>
        <begin position="341"/>
        <end position="351"/>
    </location>
</feature>
<protein>
    <submittedName>
        <fullName evidence="2">Uncharacterized protein</fullName>
    </submittedName>
</protein>
<reference evidence="2 3" key="1">
    <citation type="submission" date="2019-02" db="EMBL/GenBank/DDBJ databases">
        <title>Genome sequencing of the rare red list fungi Phellinidium pouzarii.</title>
        <authorList>
            <person name="Buettner E."/>
            <person name="Kellner H."/>
        </authorList>
    </citation>
    <scope>NUCLEOTIDE SEQUENCE [LARGE SCALE GENOMIC DNA]</scope>
    <source>
        <strain evidence="2 3">DSM 108285</strain>
    </source>
</reference>
<organism evidence="2 3">
    <name type="scientific">Phellinidium pouzarii</name>
    <dbReference type="NCBI Taxonomy" id="167371"/>
    <lineage>
        <taxon>Eukaryota</taxon>
        <taxon>Fungi</taxon>
        <taxon>Dikarya</taxon>
        <taxon>Basidiomycota</taxon>
        <taxon>Agaricomycotina</taxon>
        <taxon>Agaricomycetes</taxon>
        <taxon>Hymenochaetales</taxon>
        <taxon>Hymenochaetaceae</taxon>
        <taxon>Phellinidium</taxon>
    </lineage>
</organism>
<feature type="compositionally biased region" description="Polar residues" evidence="1">
    <location>
        <begin position="232"/>
        <end position="258"/>
    </location>
</feature>
<feature type="region of interest" description="Disordered" evidence="1">
    <location>
        <begin position="336"/>
        <end position="393"/>
    </location>
</feature>
<feature type="region of interest" description="Disordered" evidence="1">
    <location>
        <begin position="402"/>
        <end position="421"/>
    </location>
</feature>
<feature type="compositionally biased region" description="Low complexity" evidence="1">
    <location>
        <begin position="372"/>
        <end position="393"/>
    </location>
</feature>
<dbReference type="Proteomes" id="UP000308199">
    <property type="component" value="Unassembled WGS sequence"/>
</dbReference>
<dbReference type="AlphaFoldDB" id="A0A4S4KZL3"/>
<feature type="region of interest" description="Disordered" evidence="1">
    <location>
        <begin position="441"/>
        <end position="463"/>
    </location>
</feature>
<accession>A0A4S4KZL3</accession>
<dbReference type="OrthoDB" id="7690434at2759"/>
<comment type="caution">
    <text evidence="2">The sequence shown here is derived from an EMBL/GenBank/DDBJ whole genome shotgun (WGS) entry which is preliminary data.</text>
</comment>
<proteinExistence type="predicted"/>
<feature type="region of interest" description="Disordered" evidence="1">
    <location>
        <begin position="197"/>
        <end position="258"/>
    </location>
</feature>
<feature type="region of interest" description="Disordered" evidence="1">
    <location>
        <begin position="725"/>
        <end position="750"/>
    </location>
</feature>
<name>A0A4S4KZL3_9AGAM</name>
<evidence type="ECO:0000313" key="2">
    <source>
        <dbReference type="EMBL" id="THH03911.1"/>
    </source>
</evidence>